<dbReference type="SUPFAM" id="SSF81901">
    <property type="entry name" value="HCP-like"/>
    <property type="match status" value="1"/>
</dbReference>
<evidence type="ECO:0000256" key="1">
    <source>
        <dbReference type="ARBA" id="ARBA00022737"/>
    </source>
</evidence>
<proteinExistence type="predicted"/>
<dbReference type="Pfam" id="PF13432">
    <property type="entry name" value="TPR_16"/>
    <property type="match status" value="1"/>
</dbReference>
<dbReference type="EMBL" id="JDFF01000022">
    <property type="protein sequence ID" value="EWC91814.1"/>
    <property type="molecule type" value="Genomic_DNA"/>
</dbReference>
<evidence type="ECO:0000313" key="5">
    <source>
        <dbReference type="Proteomes" id="UP000023482"/>
    </source>
</evidence>
<organism evidence="4 5">
    <name type="scientific">Porphyromonas catoniae ATCC 51270</name>
    <dbReference type="NCBI Taxonomy" id="887901"/>
    <lineage>
        <taxon>Bacteria</taxon>
        <taxon>Pseudomonadati</taxon>
        <taxon>Bacteroidota</taxon>
        <taxon>Bacteroidia</taxon>
        <taxon>Bacteroidales</taxon>
        <taxon>Porphyromonadaceae</taxon>
        <taxon>Porphyromonas</taxon>
    </lineage>
</organism>
<dbReference type="PANTHER" id="PTHR45586:SF1">
    <property type="entry name" value="LIPOPOLYSACCHARIDE ASSEMBLY PROTEIN B"/>
    <property type="match status" value="1"/>
</dbReference>
<name>Z4WWJ3_9PORP</name>
<dbReference type="Gene3D" id="1.25.40.10">
    <property type="entry name" value="Tetratricopeptide repeat domain"/>
    <property type="match status" value="4"/>
</dbReference>
<comment type="caution">
    <text evidence="4">The sequence shown here is derived from an EMBL/GenBank/DDBJ whole genome shotgun (WGS) entry which is preliminary data.</text>
</comment>
<dbReference type="PANTHER" id="PTHR45586">
    <property type="entry name" value="TPR REPEAT-CONTAINING PROTEIN PA4667"/>
    <property type="match status" value="1"/>
</dbReference>
<keyword evidence="5" id="KW-1185">Reference proteome</keyword>
<dbReference type="InterPro" id="IPR011990">
    <property type="entry name" value="TPR-like_helical_dom_sf"/>
</dbReference>
<dbReference type="SMART" id="SM00028">
    <property type="entry name" value="TPR"/>
    <property type="match status" value="4"/>
</dbReference>
<dbReference type="InterPro" id="IPR051012">
    <property type="entry name" value="CellSynth/LPSAsmb/PSIAsmb"/>
</dbReference>
<keyword evidence="1" id="KW-0677">Repeat</keyword>
<dbReference type="PATRIC" id="fig|887901.3.peg.1183"/>
<feature type="repeat" description="TPR" evidence="3">
    <location>
        <begin position="76"/>
        <end position="109"/>
    </location>
</feature>
<evidence type="ECO:0000256" key="3">
    <source>
        <dbReference type="PROSITE-ProRule" id="PRU00339"/>
    </source>
</evidence>
<dbReference type="PROSITE" id="PS50005">
    <property type="entry name" value="TPR"/>
    <property type="match status" value="1"/>
</dbReference>
<reference evidence="4 5" key="1">
    <citation type="submission" date="2014-01" db="EMBL/GenBank/DDBJ databases">
        <authorList>
            <person name="Durkin A.S."/>
            <person name="McCorrison J."/>
            <person name="Torralba M."/>
            <person name="Gillis M."/>
            <person name="Haft D.H."/>
            <person name="Methe B."/>
            <person name="Sutton G."/>
            <person name="Nelson K.E."/>
        </authorList>
    </citation>
    <scope>NUCLEOTIDE SEQUENCE [LARGE SCALE GENOMIC DNA]</scope>
    <source>
        <strain evidence="4 5">ATCC 51270</strain>
    </source>
</reference>
<dbReference type="Pfam" id="PF13181">
    <property type="entry name" value="TPR_8"/>
    <property type="match status" value="1"/>
</dbReference>
<accession>Z4WWJ3</accession>
<gene>
    <name evidence="4" type="ORF">HMPREF0636_1428</name>
</gene>
<evidence type="ECO:0000256" key="2">
    <source>
        <dbReference type="ARBA" id="ARBA00022803"/>
    </source>
</evidence>
<dbReference type="Proteomes" id="UP000023482">
    <property type="component" value="Unassembled WGS sequence"/>
</dbReference>
<protein>
    <submittedName>
        <fullName evidence="4">Tetratricopeptide repeat protein</fullName>
    </submittedName>
</protein>
<keyword evidence="2 3" id="KW-0802">TPR repeat</keyword>
<evidence type="ECO:0000313" key="4">
    <source>
        <dbReference type="EMBL" id="EWC91814.1"/>
    </source>
</evidence>
<dbReference type="AlphaFoldDB" id="Z4WWJ3"/>
<sequence length="718" mass="80658">MEGVAEDYNALLPLDPIAYAVRGEGKGGDFQRSKAKAEKAIHEHSLQRKPARKPGWRRDPRAVAEQAKTEYNPALSSAWLLLGKCYVYEANLPKALATFQEASRIYATEAEVRDVALLWQARCYLIEERASEALELLQRIERTPNSPVRQTELFHTVAAEYALLCGNYPQAITSLLHLIPSTQPRLQRARLYYLLGELYEGMGATEKARKAYQKSGRTSLKPALEFAACLKENSLNPSRKDAIRTLTKLVKTPNYRAHRSDVYLALGQAHLAMRDSLRAEQSFRACVDSALGSPSSMALANLLLVELSLSRELYPEALEHLRLSLPHLPPSYPRYDELTSLSASLTRLAPLALTLRHQDSLALHTSSPEERAKAQAQTAPVLLGMAQILYGELGDSKRAEALYLRIMNDLPKTKERPEAIYRYLLLTLREKQGERAEMLRHRFLSEYPDDPRAKLLAQSDYISGLEAREALATKLYHEAFTAYRKGQGEEAEVRLKQFRELYPDHELRPQALLLGALVRAQGGDNEGFRRQLEQLIRTTPRGDVVELATAMLRKLDGGHRVAGGVLTTPQGLIHPQEQPIRTDSLFTRPHPAEIPELLLIYPIDRLAAHEVLFAITAFDYQYFTQRPLEVTPWEGSSLRGFRIRGFQSQGEVARYLRLAGEVGGLLPALPLECLLLPITPKNLTRLTQETLAIYRQWLAESSPSTPTNPSEGLGKTSR</sequence>
<dbReference type="InterPro" id="IPR019734">
    <property type="entry name" value="TPR_rpt"/>
</dbReference>